<comment type="subcellular location">
    <subcellularLocation>
        <location evidence="1 8">Cell membrane</location>
        <topology evidence="1 8">Multi-pass membrane protein</topology>
    </subcellularLocation>
</comment>
<keyword evidence="5 9" id="KW-1133">Transmembrane helix</keyword>
<dbReference type="InterPro" id="IPR037185">
    <property type="entry name" value="EmrE-like"/>
</dbReference>
<keyword evidence="2" id="KW-0813">Transport</keyword>
<comment type="similarity">
    <text evidence="7 8">Belongs to the drug/metabolite transporter (DMT) superfamily. Small multidrug resistance (SMR) (TC 2.A.7.1) family.</text>
</comment>
<keyword evidence="11" id="KW-1185">Reference proteome</keyword>
<dbReference type="Pfam" id="PF00893">
    <property type="entry name" value="Multi_Drug_Res"/>
    <property type="match status" value="1"/>
</dbReference>
<gene>
    <name evidence="10" type="ORF">ISO4_00995</name>
</gene>
<reference evidence="10 11" key="1">
    <citation type="submission" date="2012-09" db="EMBL/GenBank/DDBJ databases">
        <title>Genome Sequence of alkane-degrading Bacterium Alcanivorax venustensis ISO4.</title>
        <authorList>
            <person name="Lai Q."/>
            <person name="Shao Z."/>
        </authorList>
    </citation>
    <scope>NUCLEOTIDE SEQUENCE [LARGE SCALE GENOMIC DNA]</scope>
    <source>
        <strain evidence="10 11">ISO4</strain>
    </source>
</reference>
<feature type="transmembrane region" description="Helical" evidence="9">
    <location>
        <begin position="57"/>
        <end position="78"/>
    </location>
</feature>
<sequence>MGYWYLVVAILSEVVATSALNASQGFTRFWPSMVTVVGYCLAFYFLSLTLRTVPMGIAYAVWAGAGIVLIAISGAIFFKQLPDLPAVLGMLFIIVGVVLVSAVSRTAGH</sequence>
<feature type="transmembrane region" description="Helical" evidence="9">
    <location>
        <begin position="84"/>
        <end position="103"/>
    </location>
</feature>
<dbReference type="PANTHER" id="PTHR30561:SF1">
    <property type="entry name" value="MULTIDRUG TRANSPORTER EMRE"/>
    <property type="match status" value="1"/>
</dbReference>
<proteinExistence type="inferred from homology"/>
<name>A0ABS0AE23_9GAMM</name>
<organism evidence="10 11">
    <name type="scientific">Alloalcanivorax venustensis ISO4</name>
    <dbReference type="NCBI Taxonomy" id="1177184"/>
    <lineage>
        <taxon>Bacteria</taxon>
        <taxon>Pseudomonadati</taxon>
        <taxon>Pseudomonadota</taxon>
        <taxon>Gammaproteobacteria</taxon>
        <taxon>Oceanospirillales</taxon>
        <taxon>Alcanivoracaceae</taxon>
        <taxon>Alloalcanivorax</taxon>
    </lineage>
</organism>
<feature type="transmembrane region" description="Helical" evidence="9">
    <location>
        <begin position="29"/>
        <end position="50"/>
    </location>
</feature>
<dbReference type="InterPro" id="IPR045324">
    <property type="entry name" value="Small_multidrug_res"/>
</dbReference>
<evidence type="ECO:0000256" key="8">
    <source>
        <dbReference type="RuleBase" id="RU003942"/>
    </source>
</evidence>
<evidence type="ECO:0000313" key="10">
    <source>
        <dbReference type="EMBL" id="MBF5052393.1"/>
    </source>
</evidence>
<dbReference type="PANTHER" id="PTHR30561">
    <property type="entry name" value="SMR FAMILY PROTON-DEPENDENT DRUG EFFLUX TRANSPORTER SUGE"/>
    <property type="match status" value="1"/>
</dbReference>
<evidence type="ECO:0000256" key="6">
    <source>
        <dbReference type="ARBA" id="ARBA00023136"/>
    </source>
</evidence>
<evidence type="ECO:0000256" key="9">
    <source>
        <dbReference type="SAM" id="Phobius"/>
    </source>
</evidence>
<dbReference type="Proteomes" id="UP000644441">
    <property type="component" value="Unassembled WGS sequence"/>
</dbReference>
<keyword evidence="3" id="KW-1003">Cell membrane</keyword>
<dbReference type="RefSeq" id="WP_194855367.1">
    <property type="nucleotide sequence ID" value="NZ_ARXR01000006.1"/>
</dbReference>
<protein>
    <submittedName>
        <fullName evidence="10">Small multidrug resistance protein</fullName>
    </submittedName>
</protein>
<evidence type="ECO:0000256" key="1">
    <source>
        <dbReference type="ARBA" id="ARBA00004651"/>
    </source>
</evidence>
<keyword evidence="4 8" id="KW-0812">Transmembrane</keyword>
<evidence type="ECO:0000256" key="7">
    <source>
        <dbReference type="ARBA" id="ARBA00038032"/>
    </source>
</evidence>
<keyword evidence="6 9" id="KW-0472">Membrane</keyword>
<dbReference type="Gene3D" id="1.10.3730.20">
    <property type="match status" value="1"/>
</dbReference>
<evidence type="ECO:0000256" key="2">
    <source>
        <dbReference type="ARBA" id="ARBA00022448"/>
    </source>
</evidence>
<evidence type="ECO:0000256" key="3">
    <source>
        <dbReference type="ARBA" id="ARBA00022475"/>
    </source>
</evidence>
<dbReference type="InterPro" id="IPR000390">
    <property type="entry name" value="Small_drug/metabolite_transptr"/>
</dbReference>
<comment type="caution">
    <text evidence="10">The sequence shown here is derived from an EMBL/GenBank/DDBJ whole genome shotgun (WGS) entry which is preliminary data.</text>
</comment>
<accession>A0ABS0AE23</accession>
<evidence type="ECO:0000256" key="5">
    <source>
        <dbReference type="ARBA" id="ARBA00022989"/>
    </source>
</evidence>
<dbReference type="EMBL" id="ARXR01000006">
    <property type="protein sequence ID" value="MBF5052393.1"/>
    <property type="molecule type" value="Genomic_DNA"/>
</dbReference>
<evidence type="ECO:0000313" key="11">
    <source>
        <dbReference type="Proteomes" id="UP000644441"/>
    </source>
</evidence>
<dbReference type="SUPFAM" id="SSF103481">
    <property type="entry name" value="Multidrug resistance efflux transporter EmrE"/>
    <property type="match status" value="1"/>
</dbReference>
<evidence type="ECO:0000256" key="4">
    <source>
        <dbReference type="ARBA" id="ARBA00022692"/>
    </source>
</evidence>